<dbReference type="Proteomes" id="UP000008637">
    <property type="component" value="Chromosome"/>
</dbReference>
<evidence type="ECO:0000313" key="2">
    <source>
        <dbReference type="EMBL" id="CBY93224.1"/>
    </source>
</evidence>
<sequence>MSITKILSGLGAVGVTGLGLYFGLLQKKKEDTLRAKIEGYRKVATTAREIISNNSDINVLSLVVMEPDSPNWEKRRSSLYKHKLSHLQSTFPKEAIENSEKFRDYCFEKIQERMDDLKKSGDDGLYMYFFDSSTADSKKLFWEPCIPTQYEIKQFSTSA</sequence>
<accession>E8ZJA3</accession>
<feature type="transmembrane region" description="Helical" evidence="1">
    <location>
        <begin position="6"/>
        <end position="24"/>
    </location>
</feature>
<reference evidence="2 3" key="1">
    <citation type="journal article" date="2011" name="J. Bacteriol.">
        <title>Complete genome sequence of Mycoplasma haemofelis, a hemotropic mycoplasma.</title>
        <authorList>
            <person name="Barker E.N."/>
            <person name="Helps C.R."/>
            <person name="Peters I.R."/>
            <person name="Darby A.C."/>
            <person name="Radford A.D."/>
            <person name="Tasker S."/>
        </authorList>
    </citation>
    <scope>NUCLEOTIDE SEQUENCE [LARGE SCALE GENOMIC DNA]</scope>
    <source>
        <strain evidence="2 3">Langford 1</strain>
    </source>
</reference>
<dbReference type="EMBL" id="FR773153">
    <property type="protein sequence ID" value="CBY93224.1"/>
    <property type="molecule type" value="Genomic_DNA"/>
</dbReference>
<keyword evidence="1" id="KW-0812">Transmembrane</keyword>
<proteinExistence type="predicted"/>
<evidence type="ECO:0000256" key="1">
    <source>
        <dbReference type="SAM" id="Phobius"/>
    </source>
</evidence>
<keyword evidence="1" id="KW-0472">Membrane</keyword>
<keyword evidence="1" id="KW-1133">Transmembrane helix</keyword>
<dbReference type="KEGG" id="mha:HF1_12160"/>
<name>E8ZJA3_MYCHL</name>
<dbReference type="AlphaFoldDB" id="E8ZJA3"/>
<organism evidence="2 3">
    <name type="scientific">Mycoplasma haemofelis (strain Langford 1)</name>
    <name type="common">Haemobartonella felis</name>
    <dbReference type="NCBI Taxonomy" id="941640"/>
    <lineage>
        <taxon>Bacteria</taxon>
        <taxon>Bacillati</taxon>
        <taxon>Mycoplasmatota</taxon>
        <taxon>Mollicutes</taxon>
        <taxon>Mycoplasmataceae</taxon>
        <taxon>Mycoplasma</taxon>
    </lineage>
</organism>
<dbReference type="HOGENOM" id="CLU_1747615_0_0_14"/>
<evidence type="ECO:0000313" key="3">
    <source>
        <dbReference type="Proteomes" id="UP000008637"/>
    </source>
</evidence>
<protein>
    <submittedName>
        <fullName evidence="2">Uncharacterized protein</fullName>
    </submittedName>
</protein>
<gene>
    <name evidence="2" type="ORF">HF1_12160</name>
</gene>
<keyword evidence="3" id="KW-1185">Reference proteome</keyword>